<dbReference type="EMBL" id="BK016127">
    <property type="protein sequence ID" value="DAF97197.1"/>
    <property type="molecule type" value="Genomic_DNA"/>
</dbReference>
<organism evidence="1">
    <name type="scientific">Siphoviridae sp. ctksc2</name>
    <dbReference type="NCBI Taxonomy" id="2825645"/>
    <lineage>
        <taxon>Viruses</taxon>
        <taxon>Duplodnaviria</taxon>
        <taxon>Heunggongvirae</taxon>
        <taxon>Uroviricota</taxon>
        <taxon>Caudoviricetes</taxon>
    </lineage>
</organism>
<proteinExistence type="predicted"/>
<protein>
    <submittedName>
        <fullName evidence="1">Uncharacterized protein</fullName>
    </submittedName>
</protein>
<evidence type="ECO:0000313" key="1">
    <source>
        <dbReference type="EMBL" id="DAF97197.1"/>
    </source>
</evidence>
<name>A0A8S5URU0_9CAUD</name>
<sequence length="66" mass="7566">MTLSTTYGTSIRTTWVSTWGPIGARRLARLIDDGWTHVACLRTGLIRRDHLLSRESRSWLDVEPLL</sequence>
<reference evidence="1" key="1">
    <citation type="journal article" date="2021" name="Proc. Natl. Acad. Sci. U.S.A.">
        <title>A Catalog of Tens of Thousands of Viruses from Human Metagenomes Reveals Hidden Associations with Chronic Diseases.</title>
        <authorList>
            <person name="Tisza M.J."/>
            <person name="Buck C.B."/>
        </authorList>
    </citation>
    <scope>NUCLEOTIDE SEQUENCE</scope>
    <source>
        <strain evidence="1">Ctksc2</strain>
    </source>
</reference>
<accession>A0A8S5URU0</accession>